<dbReference type="KEGG" id="aqg:HRU87_03370"/>
<reference evidence="1 2" key="1">
    <citation type="submission" date="2020-05" db="EMBL/GenBank/DDBJ databases">
        <title>Aquirufa sp. strain 15G-AUS-rot a new Aquirufa species.</title>
        <authorList>
            <person name="Pitt A."/>
            <person name="Hahn M.W."/>
        </authorList>
    </citation>
    <scope>NUCLEOTIDE SEQUENCE [LARGE SCALE GENOMIC DNA]</scope>
    <source>
        <strain evidence="1 2">15G-AUS-rot</strain>
    </source>
</reference>
<evidence type="ECO:0000313" key="2">
    <source>
        <dbReference type="Proteomes" id="UP000501003"/>
    </source>
</evidence>
<evidence type="ECO:0008006" key="3">
    <source>
        <dbReference type="Google" id="ProtNLM"/>
    </source>
</evidence>
<organism evidence="1 2">
    <name type="scientific">Aquiluna borgnonia</name>
    <dbReference type="NCBI Taxonomy" id="2499157"/>
    <lineage>
        <taxon>Bacteria</taxon>
        <taxon>Bacillati</taxon>
        <taxon>Actinomycetota</taxon>
        <taxon>Actinomycetes</taxon>
        <taxon>Micrococcales</taxon>
        <taxon>Microbacteriaceae</taxon>
        <taxon>Luna cluster</taxon>
        <taxon>Luna-1 subcluster</taxon>
        <taxon>Aquiluna</taxon>
    </lineage>
</organism>
<name>A0A7D4UAS0_9MICO</name>
<dbReference type="RefSeq" id="WP_173493534.1">
    <property type="nucleotide sequence ID" value="NZ_CP054056.1"/>
</dbReference>
<dbReference type="Gene3D" id="3.40.430.10">
    <property type="entry name" value="Dihydrofolate Reductase, subunit A"/>
    <property type="match status" value="1"/>
</dbReference>
<protein>
    <recommendedName>
        <fullName evidence="3">Bacterial bifunctional deaminase-reductase C-terminal domain-containing protein</fullName>
    </recommendedName>
</protein>
<dbReference type="AlphaFoldDB" id="A0A7D4UAS0"/>
<dbReference type="Proteomes" id="UP000501003">
    <property type="component" value="Chromosome"/>
</dbReference>
<dbReference type="EMBL" id="CP054056">
    <property type="protein sequence ID" value="QKJ25237.1"/>
    <property type="molecule type" value="Genomic_DNA"/>
</dbReference>
<accession>A0A7D4UAS0</accession>
<dbReference type="InterPro" id="IPR024072">
    <property type="entry name" value="DHFR-like_dom_sf"/>
</dbReference>
<evidence type="ECO:0000313" key="1">
    <source>
        <dbReference type="EMBL" id="QKJ25237.1"/>
    </source>
</evidence>
<sequence>MKLTGNLPSLLEALISGFRFTASLVVDPKGSSIGPIGNSKGLGNATDLELLKALRRNSKVVLTSGRTFRADQYRFPRAADLAVLTREGVSITVPEDRRLLLLSGGYQSSFEELRDAYGAVHVEFGETGIRELVSNRNLDALFISSTSADGVEAYLGREGLDGARFELADLFLAVVAWHSKIRPARG</sequence>
<gene>
    <name evidence="1" type="ORF">HRU87_03370</name>
</gene>
<proteinExistence type="predicted"/>
<keyword evidence="2" id="KW-1185">Reference proteome</keyword>